<keyword evidence="1" id="KW-0444">Lipid biosynthesis</keyword>
<protein>
    <recommendedName>
        <fullName evidence="1">Fatty acyl-CoA reductase</fullName>
        <ecNumber evidence="1">1.2.1.84</ecNumber>
    </recommendedName>
</protein>
<dbReference type="Gene3D" id="3.40.50.720">
    <property type="entry name" value="NAD(P)-binding Rossmann-like Domain"/>
    <property type="match status" value="1"/>
</dbReference>
<dbReference type="InterPro" id="IPR036291">
    <property type="entry name" value="NAD(P)-bd_dom_sf"/>
</dbReference>
<dbReference type="CDD" id="cd05236">
    <property type="entry name" value="FAR-N_SDR_e"/>
    <property type="match status" value="1"/>
</dbReference>
<comment type="function">
    <text evidence="1">Catalyzes the reduction of fatty acyl-CoA to fatty alcohols.</text>
</comment>
<dbReference type="VEuPathDB" id="VectorBase:MDOMA2_016058"/>
<dbReference type="EC" id="1.2.1.84" evidence="1"/>
<comment type="similarity">
    <text evidence="1">Belongs to the fatty acyl-CoA reductase family.</text>
</comment>
<proteinExistence type="evidence at transcript level"/>
<accession>T1P9A7</accession>
<dbReference type="GO" id="GO:0102965">
    <property type="term" value="F:alcohol-forming long-chain fatty acyl-CoA reductase activity"/>
    <property type="evidence" value="ECO:0007669"/>
    <property type="project" value="UniProtKB-EC"/>
</dbReference>
<dbReference type="PANTHER" id="PTHR11011:SF24">
    <property type="entry name" value="FATTY ACYL-COA REDUCTASE"/>
    <property type="match status" value="1"/>
</dbReference>
<comment type="catalytic activity">
    <reaction evidence="1">
        <text>a long-chain fatty acyl-CoA + 2 NADPH + 2 H(+) = a long-chain primary fatty alcohol + 2 NADP(+) + CoA</text>
        <dbReference type="Rhea" id="RHEA:52716"/>
        <dbReference type="ChEBI" id="CHEBI:15378"/>
        <dbReference type="ChEBI" id="CHEBI:57287"/>
        <dbReference type="ChEBI" id="CHEBI:57783"/>
        <dbReference type="ChEBI" id="CHEBI:58349"/>
        <dbReference type="ChEBI" id="CHEBI:77396"/>
        <dbReference type="ChEBI" id="CHEBI:83139"/>
        <dbReference type="EC" id="1.2.1.84"/>
    </reaction>
</comment>
<dbReference type="AlphaFoldDB" id="T1P9A7"/>
<dbReference type="Pfam" id="PF07993">
    <property type="entry name" value="NAD_binding_4"/>
    <property type="match status" value="1"/>
</dbReference>
<dbReference type="PANTHER" id="PTHR11011">
    <property type="entry name" value="MALE STERILITY PROTEIN 2-RELATED"/>
    <property type="match status" value="1"/>
</dbReference>
<dbReference type="GO" id="GO:0080019">
    <property type="term" value="F:alcohol-forming very long-chain fatty acyl-CoA reductase activity"/>
    <property type="evidence" value="ECO:0007669"/>
    <property type="project" value="InterPro"/>
</dbReference>
<reference evidence="3" key="1">
    <citation type="submission" date="2012-08" db="EMBL/GenBank/DDBJ databases">
        <title>Transcriptome of adult Musca domestica launches a platform for comparative house fly gene expression and characterization of differential gene expression among resistant and susceptible house flies.</title>
        <authorList>
            <person name="Liu N."/>
            <person name="Zhang L."/>
            <person name="Li M."/>
            <person name="Reid W."/>
        </authorList>
    </citation>
    <scope>NUCLEOTIDE SEQUENCE</scope>
    <source>
        <strain evidence="3">ALHF</strain>
        <tissue evidence="3">Whole body</tissue>
    </source>
</reference>
<keyword evidence="1" id="KW-0521">NADP</keyword>
<name>T1P9A7_MUSDO</name>
<keyword evidence="1" id="KW-0443">Lipid metabolism</keyword>
<evidence type="ECO:0000256" key="1">
    <source>
        <dbReference type="RuleBase" id="RU363097"/>
    </source>
</evidence>
<evidence type="ECO:0000259" key="2">
    <source>
        <dbReference type="Pfam" id="PF07993"/>
    </source>
</evidence>
<organism evidence="3">
    <name type="scientific">Musca domestica</name>
    <name type="common">House fly</name>
    <dbReference type="NCBI Taxonomy" id="7370"/>
    <lineage>
        <taxon>Eukaryota</taxon>
        <taxon>Metazoa</taxon>
        <taxon>Ecdysozoa</taxon>
        <taxon>Arthropoda</taxon>
        <taxon>Hexapoda</taxon>
        <taxon>Insecta</taxon>
        <taxon>Pterygota</taxon>
        <taxon>Neoptera</taxon>
        <taxon>Endopterygota</taxon>
        <taxon>Diptera</taxon>
        <taxon>Brachycera</taxon>
        <taxon>Muscomorpha</taxon>
        <taxon>Muscoidea</taxon>
        <taxon>Muscidae</taxon>
        <taxon>Musca</taxon>
    </lineage>
</organism>
<dbReference type="InterPro" id="IPR026055">
    <property type="entry name" value="FAR"/>
</dbReference>
<dbReference type="GO" id="GO:0005777">
    <property type="term" value="C:peroxisome"/>
    <property type="evidence" value="ECO:0007669"/>
    <property type="project" value="TreeGrafter"/>
</dbReference>
<dbReference type="EMBL" id="KA645289">
    <property type="protein sequence ID" value="AFP59918.1"/>
    <property type="molecule type" value="mRNA"/>
</dbReference>
<dbReference type="SUPFAM" id="SSF51735">
    <property type="entry name" value="NAD(P)-binding Rossmann-fold domains"/>
    <property type="match status" value="1"/>
</dbReference>
<keyword evidence="1" id="KW-0560">Oxidoreductase</keyword>
<evidence type="ECO:0000313" key="3">
    <source>
        <dbReference type="EMBL" id="AFP59918.1"/>
    </source>
</evidence>
<sequence>MTNVVADFFKDREIFITGGSGTVGKAVVDKLLRSCNVKKIYLLMRPKKNHTLEDRLRKMKAEMIFRRLMSEKPNEFDEKIVMIPGDVQHPQLGITAELARQLDNVSVIIHGAATIRFDESLRQAIRINVGGTYEVLKLAEKLKNLQVLMHVSTFYSNPYLRFVEPKIYQSPMDWKFCLDLCYRTDISDDMLDTLTRKLIVGFPNTYTFTKNLAESLVNDYKHRLPVAIFRPSIVLQAVEDPEPGFPTALTGALGLFILNAAGVLKTIYVTPDIRLDLSPQDLVTKTLLYYIFRTFKSYELDKQPKEIEIFHMTSSTHSDITLPQFNVVVNKYKIFEDLTFEKNFLIPGVFVTNSRFAYMFMVYLKQLLPGLLVDMFLVAAGKQPQLLKIQRKVFLTLEVMKPFMNNNYDCSGISHYKEMDLLLHGTDFNVDTLKYSKNLFVNVGYCYDMISKSREILLKEDPSTIPRAKRILKIKIALYRALQLFFAYKVYNSFIVPWMSEWDWNVHTNYTLILENSI</sequence>
<dbReference type="GO" id="GO:0035336">
    <property type="term" value="P:long-chain fatty-acyl-CoA metabolic process"/>
    <property type="evidence" value="ECO:0007669"/>
    <property type="project" value="TreeGrafter"/>
</dbReference>
<feature type="domain" description="Thioester reductase (TE)" evidence="2">
    <location>
        <begin position="16"/>
        <end position="286"/>
    </location>
</feature>
<dbReference type="VEuPathDB" id="VectorBase:MDOA014224"/>
<dbReference type="InterPro" id="IPR013120">
    <property type="entry name" value="FAR_NAD-bd"/>
</dbReference>